<evidence type="ECO:0000256" key="1">
    <source>
        <dbReference type="SAM" id="MobiDB-lite"/>
    </source>
</evidence>
<gene>
    <name evidence="2" type="ORF">OH76DRAFT_194127</name>
</gene>
<proteinExistence type="predicted"/>
<sequence length="235" mass="26148">MIVVLCLSNNALAGDRDIHRWTRCHGYRDWAGGRPWCKRVPHAASASAAVLYYIAQTRAKLFAFHPHFPPPHDPSSSSCAQATRRLQSRPPGLFKACTVCSYSSRSRLMHRTPRCSHTRYCLPPSPAGASHSPRHVPEPTPSHEHLSRTPPAHPARQTPHRARAAQTLTLVLLIPTPGPAHQRRPLATHGRVDISSEDTRYTRTCARTTQGVSTQRRTTQPGDTHPYCRVPAPRV</sequence>
<dbReference type="Proteomes" id="UP000256964">
    <property type="component" value="Unassembled WGS sequence"/>
</dbReference>
<keyword evidence="3" id="KW-1185">Reference proteome</keyword>
<feature type="compositionally biased region" description="Basic and acidic residues" evidence="1">
    <location>
        <begin position="135"/>
        <end position="147"/>
    </location>
</feature>
<accession>A0A371DHW1</accession>
<evidence type="ECO:0000313" key="3">
    <source>
        <dbReference type="Proteomes" id="UP000256964"/>
    </source>
</evidence>
<feature type="region of interest" description="Disordered" evidence="1">
    <location>
        <begin position="126"/>
        <end position="162"/>
    </location>
</feature>
<organism evidence="2 3">
    <name type="scientific">Lentinus brumalis</name>
    <dbReference type="NCBI Taxonomy" id="2498619"/>
    <lineage>
        <taxon>Eukaryota</taxon>
        <taxon>Fungi</taxon>
        <taxon>Dikarya</taxon>
        <taxon>Basidiomycota</taxon>
        <taxon>Agaricomycotina</taxon>
        <taxon>Agaricomycetes</taxon>
        <taxon>Polyporales</taxon>
        <taxon>Polyporaceae</taxon>
        <taxon>Lentinus</taxon>
    </lineage>
</organism>
<protein>
    <submittedName>
        <fullName evidence="2">Uncharacterized protein</fullName>
    </submittedName>
</protein>
<dbReference type="AlphaFoldDB" id="A0A371DHW1"/>
<evidence type="ECO:0000313" key="2">
    <source>
        <dbReference type="EMBL" id="RDX52127.1"/>
    </source>
</evidence>
<reference evidence="2 3" key="1">
    <citation type="journal article" date="2018" name="Biotechnol. Biofuels">
        <title>Integrative visual omics of the white-rot fungus Polyporus brumalis exposes the biotechnological potential of its oxidative enzymes for delignifying raw plant biomass.</title>
        <authorList>
            <person name="Miyauchi S."/>
            <person name="Rancon A."/>
            <person name="Drula E."/>
            <person name="Hage H."/>
            <person name="Chaduli D."/>
            <person name="Favel A."/>
            <person name="Grisel S."/>
            <person name="Henrissat B."/>
            <person name="Herpoel-Gimbert I."/>
            <person name="Ruiz-Duenas F.J."/>
            <person name="Chevret D."/>
            <person name="Hainaut M."/>
            <person name="Lin J."/>
            <person name="Wang M."/>
            <person name="Pangilinan J."/>
            <person name="Lipzen A."/>
            <person name="Lesage-Meessen L."/>
            <person name="Navarro D."/>
            <person name="Riley R."/>
            <person name="Grigoriev I.V."/>
            <person name="Zhou S."/>
            <person name="Raouche S."/>
            <person name="Rosso M.N."/>
        </authorList>
    </citation>
    <scope>NUCLEOTIDE SEQUENCE [LARGE SCALE GENOMIC DNA]</scope>
    <source>
        <strain evidence="2 3">BRFM 1820</strain>
    </source>
</reference>
<dbReference type="EMBL" id="KZ857391">
    <property type="protein sequence ID" value="RDX52127.1"/>
    <property type="molecule type" value="Genomic_DNA"/>
</dbReference>
<name>A0A371DHW1_9APHY</name>